<dbReference type="PANTHER" id="PTHR30188:SF3">
    <property type="entry name" value="ABC TRANSPORTER PERMEASE"/>
    <property type="match status" value="1"/>
</dbReference>
<feature type="transmembrane region" description="Helical" evidence="1">
    <location>
        <begin position="313"/>
        <end position="332"/>
    </location>
</feature>
<sequence>MGNVGLQLNVEERGANTVVTPMGDWLVLNLAEVDQRLRDIDQTVDAKNIVFNLSSLNRIDMAGAFALSRLISHSENPDIDFHFEGEHPYARTLMLAALENSNVCPMPPRERGFHDLLIRVGCAVRDMLEDLIGTLAFAGRLFQTLWGTIRNPKRLRWPSVVSVAEDAGVNALPIVLLLSFFMGAVMAFLSANMLSRMGMSLFTVDLVGVMMLRELAVVISAVILAGRSNSAFTAQIGAMKMRQEIDAMDVLGIDPFEALVVPRVIACVFMIPLLVFAAMISGIFGGALVAWAQLGISPGMFISRLYEVIEIQHFWVGISKAPVFALIIALIGCRQGLLVENNVQSLGRRTTLSVVQALFAVILVDAIFALVYMELDI</sequence>
<keyword evidence="1" id="KW-1133">Transmembrane helix</keyword>
<feature type="transmembrane region" description="Helical" evidence="1">
    <location>
        <begin position="169"/>
        <end position="189"/>
    </location>
</feature>
<dbReference type="Gene3D" id="3.30.750.24">
    <property type="entry name" value="STAS domain"/>
    <property type="match status" value="1"/>
</dbReference>
<dbReference type="PANTHER" id="PTHR30188">
    <property type="entry name" value="ABC TRANSPORTER PERMEASE PROTEIN-RELATED"/>
    <property type="match status" value="1"/>
</dbReference>
<dbReference type="GO" id="GO:0043190">
    <property type="term" value="C:ATP-binding cassette (ABC) transporter complex"/>
    <property type="evidence" value="ECO:0007669"/>
    <property type="project" value="InterPro"/>
</dbReference>
<feature type="transmembrane region" description="Helical" evidence="1">
    <location>
        <begin position="263"/>
        <end position="292"/>
    </location>
</feature>
<name>A0A3B0S712_9ZZZZ</name>
<dbReference type="GO" id="GO:0005548">
    <property type="term" value="F:phospholipid transporter activity"/>
    <property type="evidence" value="ECO:0007669"/>
    <property type="project" value="TreeGrafter"/>
</dbReference>
<dbReference type="AlphaFoldDB" id="A0A3B0S712"/>
<evidence type="ECO:0000256" key="1">
    <source>
        <dbReference type="SAM" id="Phobius"/>
    </source>
</evidence>
<evidence type="ECO:0000259" key="2">
    <source>
        <dbReference type="PROSITE" id="PS50801"/>
    </source>
</evidence>
<dbReference type="SUPFAM" id="SSF52091">
    <property type="entry name" value="SpoIIaa-like"/>
    <property type="match status" value="1"/>
</dbReference>
<dbReference type="EMBL" id="UOEE01000228">
    <property type="protein sequence ID" value="VAV96626.1"/>
    <property type="molecule type" value="Genomic_DNA"/>
</dbReference>
<organism evidence="3">
    <name type="scientific">hydrothermal vent metagenome</name>
    <dbReference type="NCBI Taxonomy" id="652676"/>
    <lineage>
        <taxon>unclassified sequences</taxon>
        <taxon>metagenomes</taxon>
        <taxon>ecological metagenomes</taxon>
    </lineage>
</organism>
<dbReference type="PROSITE" id="PS50801">
    <property type="entry name" value="STAS"/>
    <property type="match status" value="1"/>
</dbReference>
<feature type="transmembrane region" description="Helical" evidence="1">
    <location>
        <begin position="352"/>
        <end position="373"/>
    </location>
</feature>
<dbReference type="InterPro" id="IPR030802">
    <property type="entry name" value="Permease_MalE"/>
</dbReference>
<reference evidence="3" key="1">
    <citation type="submission" date="2018-06" db="EMBL/GenBank/DDBJ databases">
        <authorList>
            <person name="Zhirakovskaya E."/>
        </authorList>
    </citation>
    <scope>NUCLEOTIDE SEQUENCE</scope>
</reference>
<feature type="domain" description="STAS" evidence="2">
    <location>
        <begin position="6"/>
        <end position="127"/>
    </location>
</feature>
<proteinExistence type="predicted"/>
<accession>A0A3B0S712</accession>
<keyword evidence="1" id="KW-0812">Transmembrane</keyword>
<dbReference type="NCBIfam" id="TIGR00056">
    <property type="entry name" value="MlaE family lipid ABC transporter permease subunit"/>
    <property type="match status" value="1"/>
</dbReference>
<gene>
    <name evidence="3" type="ORF">MNBD_ALPHA06-432</name>
</gene>
<keyword evidence="1" id="KW-0472">Membrane</keyword>
<dbReference type="InterPro" id="IPR003453">
    <property type="entry name" value="ABC_MlaE_roteobac"/>
</dbReference>
<dbReference type="InterPro" id="IPR036513">
    <property type="entry name" value="STAS_dom_sf"/>
</dbReference>
<protein>
    <submittedName>
        <fullName evidence="3">ABC transporter, permease protein (Cluster 9, phospholipid)</fullName>
    </submittedName>
</protein>
<dbReference type="InterPro" id="IPR002645">
    <property type="entry name" value="STAS_dom"/>
</dbReference>
<feature type="transmembrane region" description="Helical" evidence="1">
    <location>
        <begin position="201"/>
        <end position="225"/>
    </location>
</feature>
<dbReference type="Pfam" id="PF02405">
    <property type="entry name" value="MlaE"/>
    <property type="match status" value="1"/>
</dbReference>
<evidence type="ECO:0000313" key="3">
    <source>
        <dbReference type="EMBL" id="VAV96626.1"/>
    </source>
</evidence>